<feature type="signal peptide" evidence="1">
    <location>
        <begin position="1"/>
        <end position="26"/>
    </location>
</feature>
<sequence length="121" mass="12569">MKKSGIKALCLIIGMSLSGLPLLAQAVPKAVDGAAVAVKSAPADQKAEKATLPDSDEDKVSINSADVAELADVMNGVGLKKAEAIVSYREKNGPFTQIEQLTEVPGIGAALVERNLSRLKL</sequence>
<dbReference type="PANTHER" id="PTHR21180">
    <property type="entry name" value="ENDONUCLEASE/EXONUCLEASE/PHOSPHATASE FAMILY DOMAIN-CONTAINING PROTEIN 1"/>
    <property type="match status" value="1"/>
</dbReference>
<evidence type="ECO:0000256" key="1">
    <source>
        <dbReference type="SAM" id="SignalP"/>
    </source>
</evidence>
<dbReference type="NCBIfam" id="TIGR00426">
    <property type="entry name" value="competence protein ComEA helix-hairpin-helix repeat region"/>
    <property type="match status" value="1"/>
</dbReference>
<feature type="domain" description="Helix-hairpin-helix DNA-binding motif class 1" evidence="2">
    <location>
        <begin position="69"/>
        <end position="88"/>
    </location>
</feature>
<evidence type="ECO:0000259" key="2">
    <source>
        <dbReference type="SMART" id="SM00278"/>
    </source>
</evidence>
<dbReference type="Gene3D" id="1.10.150.280">
    <property type="entry name" value="AF1531-like domain"/>
    <property type="match status" value="1"/>
</dbReference>
<dbReference type="SMART" id="SM00278">
    <property type="entry name" value="HhH1"/>
    <property type="match status" value="2"/>
</dbReference>
<dbReference type="SUPFAM" id="SSF47781">
    <property type="entry name" value="RuvA domain 2-like"/>
    <property type="match status" value="1"/>
</dbReference>
<dbReference type="InterPro" id="IPR004509">
    <property type="entry name" value="Competence_ComEA_HhH"/>
</dbReference>
<dbReference type="InterPro" id="IPR010994">
    <property type="entry name" value="RuvA_2-like"/>
</dbReference>
<feature type="chain" id="PRO_5045663693" evidence="1">
    <location>
        <begin position="27"/>
        <end position="121"/>
    </location>
</feature>
<proteinExistence type="predicted"/>
<accession>A0ABZ2G812</accession>
<protein>
    <submittedName>
        <fullName evidence="3">Helix-hairpin-helix domain-containing protein</fullName>
    </submittedName>
</protein>
<dbReference type="Pfam" id="PF12836">
    <property type="entry name" value="HHH_3"/>
    <property type="match status" value="1"/>
</dbReference>
<evidence type="ECO:0000313" key="4">
    <source>
        <dbReference type="Proteomes" id="UP001379444"/>
    </source>
</evidence>
<dbReference type="PANTHER" id="PTHR21180:SF32">
    <property type="entry name" value="ENDONUCLEASE_EXONUCLEASE_PHOSPHATASE FAMILY DOMAIN-CONTAINING PROTEIN 1"/>
    <property type="match status" value="1"/>
</dbReference>
<feature type="domain" description="Helix-hairpin-helix DNA-binding motif class 1" evidence="2">
    <location>
        <begin position="99"/>
        <end position="118"/>
    </location>
</feature>
<gene>
    <name evidence="3" type="ORF">QNA12_15725</name>
</gene>
<reference evidence="3 4" key="1">
    <citation type="journal article" date="2024" name="Front. Plant Sci.">
        <title>Comprehensive phenomic and genomic studies of the species, Pectobacterium cacticida and proposal for reclassification as Alcorniella cacticida comb. nov.</title>
        <authorList>
            <person name="Jonca J."/>
            <person name="Pirhonen M."/>
            <person name="Waleron M.M."/>
            <person name="Gawor J."/>
            <person name="Mrozik A."/>
            <person name="Smoktunowicz M."/>
            <person name="Waleron K."/>
            <person name="Waleron M."/>
        </authorList>
    </citation>
    <scope>NUCLEOTIDE SEQUENCE [LARGE SCALE GENOMIC DNA]</scope>
    <source>
        <strain evidence="3 4">DPMP6</strain>
    </source>
</reference>
<keyword evidence="4" id="KW-1185">Reference proteome</keyword>
<dbReference type="Proteomes" id="UP001379444">
    <property type="component" value="Chromosome"/>
</dbReference>
<dbReference type="EMBL" id="CP125967">
    <property type="protein sequence ID" value="WWO37951.1"/>
    <property type="molecule type" value="Genomic_DNA"/>
</dbReference>
<name>A0ABZ2G812_9GAMM</name>
<dbReference type="RefSeq" id="WP_264497997.1">
    <property type="nucleotide sequence ID" value="NZ_CP109947.1"/>
</dbReference>
<evidence type="ECO:0000313" key="3">
    <source>
        <dbReference type="EMBL" id="WWO37951.1"/>
    </source>
</evidence>
<keyword evidence="1" id="KW-0732">Signal</keyword>
<dbReference type="InterPro" id="IPR051675">
    <property type="entry name" value="Endo/Exo/Phosphatase_dom_1"/>
</dbReference>
<organism evidence="3 4">
    <name type="scientific">Pectobacterium cacticida</name>
    <dbReference type="NCBI Taxonomy" id="69221"/>
    <lineage>
        <taxon>Bacteria</taxon>
        <taxon>Pseudomonadati</taxon>
        <taxon>Pseudomonadota</taxon>
        <taxon>Gammaproteobacteria</taxon>
        <taxon>Enterobacterales</taxon>
        <taxon>Pectobacteriaceae</taxon>
        <taxon>Pectobacterium</taxon>
    </lineage>
</organism>
<dbReference type="InterPro" id="IPR003583">
    <property type="entry name" value="Hlx-hairpin-Hlx_DNA-bd_motif"/>
</dbReference>